<keyword evidence="7" id="KW-1185">Reference proteome</keyword>
<evidence type="ECO:0000256" key="2">
    <source>
        <dbReference type="ARBA" id="ARBA00023015"/>
    </source>
</evidence>
<dbReference type="EMBL" id="JACOPF010000002">
    <property type="protein sequence ID" value="MBC5689670.1"/>
    <property type="molecule type" value="Genomic_DNA"/>
</dbReference>
<protein>
    <submittedName>
        <fullName evidence="6">LysR family transcriptional regulator</fullName>
    </submittedName>
</protein>
<name>A0A923RQL6_9FIRM</name>
<evidence type="ECO:0000256" key="3">
    <source>
        <dbReference type="ARBA" id="ARBA00023125"/>
    </source>
</evidence>
<keyword evidence="4" id="KW-0804">Transcription</keyword>
<dbReference type="GO" id="GO:0003700">
    <property type="term" value="F:DNA-binding transcription factor activity"/>
    <property type="evidence" value="ECO:0007669"/>
    <property type="project" value="InterPro"/>
</dbReference>
<dbReference type="PROSITE" id="PS50931">
    <property type="entry name" value="HTH_LYSR"/>
    <property type="match status" value="1"/>
</dbReference>
<evidence type="ECO:0000256" key="1">
    <source>
        <dbReference type="ARBA" id="ARBA00009437"/>
    </source>
</evidence>
<dbReference type="SUPFAM" id="SSF46785">
    <property type="entry name" value="Winged helix' DNA-binding domain"/>
    <property type="match status" value="1"/>
</dbReference>
<feature type="domain" description="HTH lysR-type" evidence="5">
    <location>
        <begin position="1"/>
        <end position="58"/>
    </location>
</feature>
<dbReference type="Gene3D" id="1.10.10.10">
    <property type="entry name" value="Winged helix-like DNA-binding domain superfamily/Winged helix DNA-binding domain"/>
    <property type="match status" value="1"/>
</dbReference>
<comment type="similarity">
    <text evidence="1">Belongs to the LysR transcriptional regulatory family.</text>
</comment>
<organism evidence="6 7">
    <name type="scientific">Mediterraneibacter hominis</name>
    <dbReference type="NCBI Taxonomy" id="2763054"/>
    <lineage>
        <taxon>Bacteria</taxon>
        <taxon>Bacillati</taxon>
        <taxon>Bacillota</taxon>
        <taxon>Clostridia</taxon>
        <taxon>Lachnospirales</taxon>
        <taxon>Lachnospiraceae</taxon>
        <taxon>Mediterraneibacter</taxon>
    </lineage>
</organism>
<dbReference type="Gene3D" id="3.40.190.290">
    <property type="match status" value="1"/>
</dbReference>
<comment type="caution">
    <text evidence="6">The sequence shown here is derived from an EMBL/GenBank/DDBJ whole genome shotgun (WGS) entry which is preliminary data.</text>
</comment>
<dbReference type="PANTHER" id="PTHR30126">
    <property type="entry name" value="HTH-TYPE TRANSCRIPTIONAL REGULATOR"/>
    <property type="match status" value="1"/>
</dbReference>
<proteinExistence type="inferred from homology"/>
<dbReference type="SUPFAM" id="SSF53850">
    <property type="entry name" value="Periplasmic binding protein-like II"/>
    <property type="match status" value="1"/>
</dbReference>
<dbReference type="PANTHER" id="PTHR30126:SF40">
    <property type="entry name" value="HTH-TYPE TRANSCRIPTIONAL REGULATOR GLTR"/>
    <property type="match status" value="1"/>
</dbReference>
<dbReference type="PRINTS" id="PR00039">
    <property type="entry name" value="HTHLYSR"/>
</dbReference>
<dbReference type="InterPro" id="IPR005119">
    <property type="entry name" value="LysR_subst-bd"/>
</dbReference>
<keyword evidence="3" id="KW-0238">DNA-binding</keyword>
<accession>A0A923RQL6</accession>
<dbReference type="InterPro" id="IPR036388">
    <property type="entry name" value="WH-like_DNA-bd_sf"/>
</dbReference>
<dbReference type="Pfam" id="PF00126">
    <property type="entry name" value="HTH_1"/>
    <property type="match status" value="1"/>
</dbReference>
<evidence type="ECO:0000313" key="6">
    <source>
        <dbReference type="EMBL" id="MBC5689670.1"/>
    </source>
</evidence>
<dbReference type="InterPro" id="IPR000847">
    <property type="entry name" value="LysR_HTH_N"/>
</dbReference>
<dbReference type="InterPro" id="IPR036390">
    <property type="entry name" value="WH_DNA-bd_sf"/>
</dbReference>
<evidence type="ECO:0000256" key="4">
    <source>
        <dbReference type="ARBA" id="ARBA00023163"/>
    </source>
</evidence>
<evidence type="ECO:0000259" key="5">
    <source>
        <dbReference type="PROSITE" id="PS50931"/>
    </source>
</evidence>
<dbReference type="GO" id="GO:0000976">
    <property type="term" value="F:transcription cis-regulatory region binding"/>
    <property type="evidence" value="ECO:0007669"/>
    <property type="project" value="TreeGrafter"/>
</dbReference>
<reference evidence="6" key="1">
    <citation type="submission" date="2020-08" db="EMBL/GenBank/DDBJ databases">
        <title>Genome public.</title>
        <authorList>
            <person name="Liu C."/>
            <person name="Sun Q."/>
        </authorList>
    </citation>
    <scope>NUCLEOTIDE SEQUENCE</scope>
    <source>
        <strain evidence="6">NSJ-55</strain>
    </source>
</reference>
<sequence>MLDFRLHTFMDLCDSKSYTKTAKNLHMTQPAVSQHIRYLENYYGVELIHYEKRKMSLTKEGEYLFKSVTGLLESSRIIRQGILSLGQKAPPISVGAVPAVGEFILPHLTAEYEEKYAFLNIHSVIGRTDTLERKMRAGELDFAVVDSEKTCPELPHCMIGSQQICCVCSPAHPLAWKSATFKELTNQNIIYWEKDSHAYRILNEKLKRQGLTLNDFSITVQSDSMVSILSYLKATPRISFLFKSVIKEKLDKGELAEIYIDSFHESEAFYCIYTDEIQKKEQAAHFMEFCISRGIGD</sequence>
<dbReference type="RefSeq" id="WP_186876328.1">
    <property type="nucleotide sequence ID" value="NZ_JACOPF010000002.1"/>
</dbReference>
<dbReference type="CDD" id="cd05466">
    <property type="entry name" value="PBP2_LTTR_substrate"/>
    <property type="match status" value="1"/>
</dbReference>
<gene>
    <name evidence="6" type="ORF">H8S37_12140</name>
</gene>
<keyword evidence="2" id="KW-0805">Transcription regulation</keyword>
<dbReference type="Pfam" id="PF03466">
    <property type="entry name" value="LysR_substrate"/>
    <property type="match status" value="1"/>
</dbReference>
<dbReference type="AlphaFoldDB" id="A0A923RQL6"/>
<dbReference type="Proteomes" id="UP000652477">
    <property type="component" value="Unassembled WGS sequence"/>
</dbReference>
<evidence type="ECO:0000313" key="7">
    <source>
        <dbReference type="Proteomes" id="UP000652477"/>
    </source>
</evidence>